<keyword evidence="3" id="KW-0597">Phosphoprotein</keyword>
<keyword evidence="6" id="KW-0902">Two-component regulatory system</keyword>
<dbReference type="EC" id="2.7.13.3" evidence="2"/>
<dbReference type="GO" id="GO:0004721">
    <property type="term" value="F:phosphoprotein phosphatase activity"/>
    <property type="evidence" value="ECO:0007669"/>
    <property type="project" value="TreeGrafter"/>
</dbReference>
<dbReference type="Proteomes" id="UP000236654">
    <property type="component" value="Unassembled WGS sequence"/>
</dbReference>
<dbReference type="InterPro" id="IPR050351">
    <property type="entry name" value="BphY/WalK/GraS-like"/>
</dbReference>
<dbReference type="OrthoDB" id="9816309at2"/>
<dbReference type="Pfam" id="PF02518">
    <property type="entry name" value="HATPase_c"/>
    <property type="match status" value="1"/>
</dbReference>
<reference evidence="8 9" key="1">
    <citation type="submission" date="2017-12" db="EMBL/GenBank/DDBJ databases">
        <title>The draft genome sequence of Brumimicrobium saltpan LHR20.</title>
        <authorList>
            <person name="Do Z.-J."/>
            <person name="Luo H.-R."/>
        </authorList>
    </citation>
    <scope>NUCLEOTIDE SEQUENCE [LARGE SCALE GENOMIC DNA]</scope>
    <source>
        <strain evidence="8 9">LHR20</strain>
    </source>
</reference>
<dbReference type="RefSeq" id="WP_101334333.1">
    <property type="nucleotide sequence ID" value="NZ_PJNI01000007.1"/>
</dbReference>
<dbReference type="EMBL" id="PJNI01000007">
    <property type="protein sequence ID" value="PKR80951.1"/>
    <property type="molecule type" value="Genomic_DNA"/>
</dbReference>
<dbReference type="InterPro" id="IPR036890">
    <property type="entry name" value="HATPase_C_sf"/>
</dbReference>
<dbReference type="PANTHER" id="PTHR45453:SF1">
    <property type="entry name" value="PHOSPHATE REGULON SENSOR PROTEIN PHOR"/>
    <property type="match status" value="1"/>
</dbReference>
<evidence type="ECO:0000259" key="7">
    <source>
        <dbReference type="Pfam" id="PF02518"/>
    </source>
</evidence>
<dbReference type="Gene3D" id="3.30.565.10">
    <property type="entry name" value="Histidine kinase-like ATPase, C-terminal domain"/>
    <property type="match status" value="1"/>
</dbReference>
<accession>A0A2I0R2Z4</accession>
<proteinExistence type="predicted"/>
<evidence type="ECO:0000256" key="6">
    <source>
        <dbReference type="ARBA" id="ARBA00023012"/>
    </source>
</evidence>
<keyword evidence="5" id="KW-0418">Kinase</keyword>
<dbReference type="AlphaFoldDB" id="A0A2I0R2Z4"/>
<keyword evidence="4" id="KW-0808">Transferase</keyword>
<comment type="catalytic activity">
    <reaction evidence="1">
        <text>ATP + protein L-histidine = ADP + protein N-phospho-L-histidine.</text>
        <dbReference type="EC" id="2.7.13.3"/>
    </reaction>
</comment>
<sequence length="343" mass="39604">MIDYLHIEKDGQSFYSSLPIEYSLPKQPANRFSQVLCPIAKCKMRHGYFVIDGYQIYIISYQENVTNKILNHYLNSIVHLIPLLTSSRQNMEEKLNKNFRRLKHNIVTHSTNIHQELEKSFPLSNNSKGARNQISEIKETLKNDLDQSAKSILKLIKSSNLLRFEFDIYDLLSSPTPYLEFDNHEIHKIILFNLSPYWFDLIQKKTIINVNDCYEKVNIDPKSISVVLSLLFENATKYIANNSELCVKFEKTPDYLTIKIEMTSLKIKPYNVDKIINDGVSGEYAEKLGLSGDGLGLSIANKLVKYNKGELLIEPNINESENIQQMGIPYERNRFVLNLKKSA</sequence>
<evidence type="ECO:0000256" key="1">
    <source>
        <dbReference type="ARBA" id="ARBA00000085"/>
    </source>
</evidence>
<evidence type="ECO:0000256" key="3">
    <source>
        <dbReference type="ARBA" id="ARBA00022553"/>
    </source>
</evidence>
<organism evidence="8 9">
    <name type="scientific">Brumimicrobium salinarum</name>
    <dbReference type="NCBI Taxonomy" id="2058658"/>
    <lineage>
        <taxon>Bacteria</taxon>
        <taxon>Pseudomonadati</taxon>
        <taxon>Bacteroidota</taxon>
        <taxon>Flavobacteriia</taxon>
        <taxon>Flavobacteriales</taxon>
        <taxon>Crocinitomicaceae</taxon>
        <taxon>Brumimicrobium</taxon>
    </lineage>
</organism>
<gene>
    <name evidence="8" type="ORF">CW751_07230</name>
</gene>
<keyword evidence="9" id="KW-1185">Reference proteome</keyword>
<evidence type="ECO:0000256" key="5">
    <source>
        <dbReference type="ARBA" id="ARBA00022777"/>
    </source>
</evidence>
<dbReference type="GO" id="GO:0016036">
    <property type="term" value="P:cellular response to phosphate starvation"/>
    <property type="evidence" value="ECO:0007669"/>
    <property type="project" value="TreeGrafter"/>
</dbReference>
<dbReference type="InterPro" id="IPR003594">
    <property type="entry name" value="HATPase_dom"/>
</dbReference>
<comment type="caution">
    <text evidence="8">The sequence shown here is derived from an EMBL/GenBank/DDBJ whole genome shotgun (WGS) entry which is preliminary data.</text>
</comment>
<evidence type="ECO:0000256" key="4">
    <source>
        <dbReference type="ARBA" id="ARBA00022679"/>
    </source>
</evidence>
<evidence type="ECO:0000313" key="8">
    <source>
        <dbReference type="EMBL" id="PKR80951.1"/>
    </source>
</evidence>
<dbReference type="GO" id="GO:0000155">
    <property type="term" value="F:phosphorelay sensor kinase activity"/>
    <property type="evidence" value="ECO:0007669"/>
    <property type="project" value="TreeGrafter"/>
</dbReference>
<dbReference type="SUPFAM" id="SSF55874">
    <property type="entry name" value="ATPase domain of HSP90 chaperone/DNA topoisomerase II/histidine kinase"/>
    <property type="match status" value="1"/>
</dbReference>
<name>A0A2I0R2Z4_9FLAO</name>
<protein>
    <recommendedName>
        <fullName evidence="2">histidine kinase</fullName>
        <ecNumber evidence="2">2.7.13.3</ecNumber>
    </recommendedName>
</protein>
<dbReference type="PANTHER" id="PTHR45453">
    <property type="entry name" value="PHOSPHATE REGULON SENSOR PROTEIN PHOR"/>
    <property type="match status" value="1"/>
</dbReference>
<evidence type="ECO:0000256" key="2">
    <source>
        <dbReference type="ARBA" id="ARBA00012438"/>
    </source>
</evidence>
<dbReference type="GO" id="GO:0005886">
    <property type="term" value="C:plasma membrane"/>
    <property type="evidence" value="ECO:0007669"/>
    <property type="project" value="TreeGrafter"/>
</dbReference>
<feature type="domain" description="Histidine kinase/HSP90-like ATPase" evidence="7">
    <location>
        <begin position="220"/>
        <end position="314"/>
    </location>
</feature>
<evidence type="ECO:0000313" key="9">
    <source>
        <dbReference type="Proteomes" id="UP000236654"/>
    </source>
</evidence>